<dbReference type="Pfam" id="PF07707">
    <property type="entry name" value="BACK"/>
    <property type="match status" value="1"/>
</dbReference>
<dbReference type="EMBL" id="KK122505">
    <property type="protein sequence ID" value="KFM82844.1"/>
    <property type="molecule type" value="Genomic_DNA"/>
</dbReference>
<dbReference type="Gene3D" id="1.25.40.420">
    <property type="match status" value="1"/>
</dbReference>
<accession>A0A087UZQ5</accession>
<sequence length="82" mass="9260">MNVTFENVIQILEAADKIQAFDMKKHALNMIVHHFSKVARLPRFRLLSRPLLLDILDSLADEMSDSKLCQDMSSISLCADGV</sequence>
<feature type="non-terminal residue" evidence="4">
    <location>
        <position position="82"/>
    </location>
</feature>
<dbReference type="AlphaFoldDB" id="A0A087UZQ5"/>
<dbReference type="CDD" id="cd18506">
    <property type="entry name" value="BACK2_LZTR1"/>
    <property type="match status" value="1"/>
</dbReference>
<dbReference type="PANTHER" id="PTHR46376:SF1">
    <property type="entry name" value="LEUCINE-ZIPPER-LIKE TRANSCRIPTIONAL REGULATOR 1"/>
    <property type="match status" value="1"/>
</dbReference>
<evidence type="ECO:0000313" key="5">
    <source>
        <dbReference type="Proteomes" id="UP000054359"/>
    </source>
</evidence>
<proteinExistence type="predicted"/>
<dbReference type="Proteomes" id="UP000054359">
    <property type="component" value="Unassembled WGS sequence"/>
</dbReference>
<dbReference type="PANTHER" id="PTHR46376">
    <property type="entry name" value="LEUCINE-ZIPPER-LIKE TRANSCRIPTIONAL REGULATOR 1"/>
    <property type="match status" value="1"/>
</dbReference>
<dbReference type="STRING" id="407821.A0A087UZQ5"/>
<gene>
    <name evidence="4" type="ORF">X975_07560</name>
</gene>
<dbReference type="InterPro" id="IPR051568">
    <property type="entry name" value="LZTR1/Attractin"/>
</dbReference>
<protein>
    <submittedName>
        <fullName evidence="4">Leucine-zipper-like transcriptional regulator 1</fullName>
    </submittedName>
</protein>
<feature type="domain" description="BACK" evidence="3">
    <location>
        <begin position="8"/>
        <end position="58"/>
    </location>
</feature>
<reference evidence="4 5" key="1">
    <citation type="submission" date="2013-11" db="EMBL/GenBank/DDBJ databases">
        <title>Genome sequencing of Stegodyphus mimosarum.</title>
        <authorList>
            <person name="Bechsgaard J."/>
        </authorList>
    </citation>
    <scope>NUCLEOTIDE SEQUENCE [LARGE SCALE GENOMIC DNA]</scope>
</reference>
<dbReference type="OrthoDB" id="10250130at2759"/>
<evidence type="ECO:0000259" key="3">
    <source>
        <dbReference type="Pfam" id="PF07707"/>
    </source>
</evidence>
<organism evidence="4 5">
    <name type="scientific">Stegodyphus mimosarum</name>
    <name type="common">African social velvet spider</name>
    <dbReference type="NCBI Taxonomy" id="407821"/>
    <lineage>
        <taxon>Eukaryota</taxon>
        <taxon>Metazoa</taxon>
        <taxon>Ecdysozoa</taxon>
        <taxon>Arthropoda</taxon>
        <taxon>Chelicerata</taxon>
        <taxon>Arachnida</taxon>
        <taxon>Araneae</taxon>
        <taxon>Araneomorphae</taxon>
        <taxon>Entelegynae</taxon>
        <taxon>Eresoidea</taxon>
        <taxon>Eresidae</taxon>
        <taxon>Stegodyphus</taxon>
    </lineage>
</organism>
<keyword evidence="2" id="KW-0677">Repeat</keyword>
<evidence type="ECO:0000256" key="2">
    <source>
        <dbReference type="ARBA" id="ARBA00022737"/>
    </source>
</evidence>
<keyword evidence="5" id="KW-1185">Reference proteome</keyword>
<name>A0A087UZQ5_STEMI</name>
<keyword evidence="1" id="KW-0880">Kelch repeat</keyword>
<dbReference type="GO" id="GO:0005794">
    <property type="term" value="C:Golgi apparatus"/>
    <property type="evidence" value="ECO:0007669"/>
    <property type="project" value="TreeGrafter"/>
</dbReference>
<evidence type="ECO:0000256" key="1">
    <source>
        <dbReference type="ARBA" id="ARBA00022441"/>
    </source>
</evidence>
<dbReference type="InterPro" id="IPR011705">
    <property type="entry name" value="BACK"/>
</dbReference>
<evidence type="ECO:0000313" key="4">
    <source>
        <dbReference type="EMBL" id="KFM82844.1"/>
    </source>
</evidence>